<dbReference type="InterPro" id="IPR051681">
    <property type="entry name" value="Ser/Thr_Kinases-Pseudokinases"/>
</dbReference>
<dbReference type="Pfam" id="PF07714">
    <property type="entry name" value="PK_Tyr_Ser-Thr"/>
    <property type="match status" value="1"/>
</dbReference>
<organism evidence="5 6">
    <name type="scientific">Lunasporangiospora selenospora</name>
    <dbReference type="NCBI Taxonomy" id="979761"/>
    <lineage>
        <taxon>Eukaryota</taxon>
        <taxon>Fungi</taxon>
        <taxon>Fungi incertae sedis</taxon>
        <taxon>Mucoromycota</taxon>
        <taxon>Mortierellomycotina</taxon>
        <taxon>Mortierellomycetes</taxon>
        <taxon>Mortierellales</taxon>
        <taxon>Mortierellaceae</taxon>
        <taxon>Lunasporangiospora</taxon>
    </lineage>
</organism>
<feature type="compositionally biased region" description="Basic and acidic residues" evidence="3">
    <location>
        <begin position="428"/>
        <end position="439"/>
    </location>
</feature>
<dbReference type="Gene3D" id="1.10.510.10">
    <property type="entry name" value="Transferase(Phosphotransferase) domain 1"/>
    <property type="match status" value="1"/>
</dbReference>
<evidence type="ECO:0000313" key="6">
    <source>
        <dbReference type="Proteomes" id="UP000780801"/>
    </source>
</evidence>
<comment type="similarity">
    <text evidence="1">Belongs to the protein kinase superfamily. TKL Ser/Thr protein kinase family.</text>
</comment>
<accession>A0A9P6KEA9</accession>
<dbReference type="Proteomes" id="UP000780801">
    <property type="component" value="Unassembled WGS sequence"/>
</dbReference>
<name>A0A9P6KEA9_9FUNG</name>
<evidence type="ECO:0000256" key="1">
    <source>
        <dbReference type="ARBA" id="ARBA00005843"/>
    </source>
</evidence>
<dbReference type="AlphaFoldDB" id="A0A9P6KEA9"/>
<evidence type="ECO:0000256" key="3">
    <source>
        <dbReference type="SAM" id="MobiDB-lite"/>
    </source>
</evidence>
<sequence>MANARMIPQDPAEDRTAPVVLLNDGERQWLEDAIRSKLLRLIDFADISDLKMNIASGGFGVIHAGEWRDMKVAIKVLFNPADFIQEFYGITQLRNTGDYGMVLQFAGGGSLREYLSRNFSSLDWGKKMQIARDVAAGINFIHADSICHHDLHSRNVLIDNSGRALITDFGLSRYLSKAHSNNGIHGIVPYISPERLRGKPFDRSSDVYSLGVIMWELTSGYPPFKSEDIPDPEQISPTSSSGHVTRQSPVMETCHVSLPIANGHSDNVISSTTNSGSHNTKQFLTSVSGLVVRRNQSRTLPQVKDTDPIQEITSTDPMSGIQDRFATAQIIEDTSVQPVSQVNPTVRKVSLPWIQSGQGINTHQGPASGGVRHQTRSVSPITTSPKPLSRQTAIRNSQRNNSSSQENQGTGSSEDSPGSSSPRLSEMGLRDDGIPEKGPCRPFMDMYPPSSFGPTPQQQQQQQQQLQQLQQQQQLQQHQFQQHHPKQPPGHHHQPAGYPVLAGSPRSTEHYPMPMPIPMPMPMQMPVPAPAPAPAPAPVSIPSVNSASRHNNLNGRNSNLIPGNGRTNIKDSCRKGNLEAIRWHLDHGADVMQPYENMSGRTPLHAVAMSDKFEAVKMLCEAAGPRLNLNELDDMSQTPLHLLTQFGRDSQQPLMYLLERGANPNLQDSERRTPLMMSFILDDNAQIVETLLDYGADPTIRCQEYNALAEAALRLRFQCVKVLLETDLCMSEQSSLEHAMDVCYRVTESLDRNKVLSLLVRWKNAEGTQRRQTLAKMILQGSSQLGERRVDRRKIAQTVLASANAH</sequence>
<reference evidence="5" key="1">
    <citation type="journal article" date="2020" name="Fungal Divers.">
        <title>Resolving the Mortierellaceae phylogeny through synthesis of multi-gene phylogenetics and phylogenomics.</title>
        <authorList>
            <person name="Vandepol N."/>
            <person name="Liber J."/>
            <person name="Desiro A."/>
            <person name="Na H."/>
            <person name="Kennedy M."/>
            <person name="Barry K."/>
            <person name="Grigoriev I.V."/>
            <person name="Miller A.N."/>
            <person name="O'Donnell K."/>
            <person name="Stajich J.E."/>
            <person name="Bonito G."/>
        </authorList>
    </citation>
    <scope>NUCLEOTIDE SEQUENCE</scope>
    <source>
        <strain evidence="5">KOD1015</strain>
    </source>
</reference>
<keyword evidence="2" id="KW-0040">ANK repeat</keyword>
<evidence type="ECO:0000256" key="2">
    <source>
        <dbReference type="PROSITE-ProRule" id="PRU00023"/>
    </source>
</evidence>
<feature type="compositionally biased region" description="Low complexity" evidence="3">
    <location>
        <begin position="456"/>
        <end position="480"/>
    </location>
</feature>
<dbReference type="SUPFAM" id="SSF56112">
    <property type="entry name" value="Protein kinase-like (PK-like)"/>
    <property type="match status" value="1"/>
</dbReference>
<feature type="compositionally biased region" description="Polar residues" evidence="3">
    <location>
        <begin position="235"/>
        <end position="247"/>
    </location>
</feature>
<feature type="domain" description="Protein kinase" evidence="4">
    <location>
        <begin position="48"/>
        <end position="325"/>
    </location>
</feature>
<dbReference type="GO" id="GO:0005524">
    <property type="term" value="F:ATP binding"/>
    <property type="evidence" value="ECO:0007669"/>
    <property type="project" value="InterPro"/>
</dbReference>
<feature type="compositionally biased region" description="Basic residues" evidence="3">
    <location>
        <begin position="481"/>
        <end position="494"/>
    </location>
</feature>
<gene>
    <name evidence="5" type="ORF">BGW38_001393</name>
</gene>
<dbReference type="InterPro" id="IPR036770">
    <property type="entry name" value="Ankyrin_rpt-contain_sf"/>
</dbReference>
<dbReference type="PROSITE" id="PS50088">
    <property type="entry name" value="ANK_REPEAT"/>
    <property type="match status" value="1"/>
</dbReference>
<protein>
    <recommendedName>
        <fullName evidence="4">Protein kinase domain-containing protein</fullName>
    </recommendedName>
</protein>
<feature type="compositionally biased region" description="Polar residues" evidence="3">
    <location>
        <begin position="376"/>
        <end position="394"/>
    </location>
</feature>
<dbReference type="PANTHER" id="PTHR44329">
    <property type="entry name" value="SERINE/THREONINE-PROTEIN KINASE TNNI3K-RELATED"/>
    <property type="match status" value="1"/>
</dbReference>
<feature type="region of interest" description="Disordered" evidence="3">
    <location>
        <begin position="225"/>
        <end position="247"/>
    </location>
</feature>
<dbReference type="GO" id="GO:0004674">
    <property type="term" value="F:protein serine/threonine kinase activity"/>
    <property type="evidence" value="ECO:0007669"/>
    <property type="project" value="TreeGrafter"/>
</dbReference>
<dbReference type="InterPro" id="IPR011009">
    <property type="entry name" value="Kinase-like_dom_sf"/>
</dbReference>
<dbReference type="InterPro" id="IPR002110">
    <property type="entry name" value="Ankyrin_rpt"/>
</dbReference>
<dbReference type="Pfam" id="PF12796">
    <property type="entry name" value="Ank_2"/>
    <property type="match status" value="1"/>
</dbReference>
<dbReference type="Gene3D" id="1.25.40.20">
    <property type="entry name" value="Ankyrin repeat-containing domain"/>
    <property type="match status" value="1"/>
</dbReference>
<dbReference type="SMART" id="SM00248">
    <property type="entry name" value="ANK"/>
    <property type="match status" value="5"/>
</dbReference>
<evidence type="ECO:0000259" key="4">
    <source>
        <dbReference type="PROSITE" id="PS50011"/>
    </source>
</evidence>
<comment type="caution">
    <text evidence="5">The sequence shown here is derived from an EMBL/GenBank/DDBJ whole genome shotgun (WGS) entry which is preliminary data.</text>
</comment>
<dbReference type="PROSITE" id="PS50297">
    <property type="entry name" value="ANK_REP_REGION"/>
    <property type="match status" value="1"/>
</dbReference>
<dbReference type="InterPro" id="IPR000719">
    <property type="entry name" value="Prot_kinase_dom"/>
</dbReference>
<dbReference type="OrthoDB" id="6718656at2759"/>
<feature type="region of interest" description="Disordered" evidence="3">
    <location>
        <begin position="357"/>
        <end position="510"/>
    </location>
</feature>
<evidence type="ECO:0000313" key="5">
    <source>
        <dbReference type="EMBL" id="KAF9581547.1"/>
    </source>
</evidence>
<feature type="repeat" description="ANK" evidence="2">
    <location>
        <begin position="635"/>
        <end position="669"/>
    </location>
</feature>
<dbReference type="InterPro" id="IPR001245">
    <property type="entry name" value="Ser-Thr/Tyr_kinase_cat_dom"/>
</dbReference>
<proteinExistence type="inferred from homology"/>
<dbReference type="PROSITE" id="PS50011">
    <property type="entry name" value="PROTEIN_KINASE_DOM"/>
    <property type="match status" value="1"/>
</dbReference>
<dbReference type="EMBL" id="JAABOA010001439">
    <property type="protein sequence ID" value="KAF9581547.1"/>
    <property type="molecule type" value="Genomic_DNA"/>
</dbReference>
<feature type="compositionally biased region" description="Low complexity" evidence="3">
    <location>
        <begin position="395"/>
        <end position="426"/>
    </location>
</feature>
<dbReference type="SUPFAM" id="SSF48403">
    <property type="entry name" value="Ankyrin repeat"/>
    <property type="match status" value="1"/>
</dbReference>
<keyword evidence="6" id="KW-1185">Reference proteome</keyword>